<proteinExistence type="predicted"/>
<evidence type="ECO:0000313" key="3">
    <source>
        <dbReference type="Proteomes" id="UP000887159"/>
    </source>
</evidence>
<comment type="caution">
    <text evidence="2">The sequence shown here is derived from an EMBL/GenBank/DDBJ whole genome shotgun (WGS) entry which is preliminary data.</text>
</comment>
<keyword evidence="3" id="KW-1185">Reference proteome</keyword>
<feature type="region of interest" description="Disordered" evidence="1">
    <location>
        <begin position="40"/>
        <end position="78"/>
    </location>
</feature>
<dbReference type="AlphaFoldDB" id="A0A8X6W1Q4"/>
<name>A0A8X6W1Q4_TRICX</name>
<dbReference type="Proteomes" id="UP000887159">
    <property type="component" value="Unassembled WGS sequence"/>
</dbReference>
<accession>A0A8X6W1Q4</accession>
<sequence>MFSPKNWEFRMICQLAICDDRRPSTGLGLSQYTLITHSVKRRHGVTENPMPPPARTGLGPEAGSYKGLQNHNFRLWAP</sequence>
<gene>
    <name evidence="2" type="ORF">TNCV_2879911</name>
</gene>
<dbReference type="EMBL" id="BMAU01021376">
    <property type="protein sequence ID" value="GFY26663.1"/>
    <property type="molecule type" value="Genomic_DNA"/>
</dbReference>
<organism evidence="2 3">
    <name type="scientific">Trichonephila clavipes</name>
    <name type="common">Golden silk orbweaver</name>
    <name type="synonym">Nephila clavipes</name>
    <dbReference type="NCBI Taxonomy" id="2585209"/>
    <lineage>
        <taxon>Eukaryota</taxon>
        <taxon>Metazoa</taxon>
        <taxon>Ecdysozoa</taxon>
        <taxon>Arthropoda</taxon>
        <taxon>Chelicerata</taxon>
        <taxon>Arachnida</taxon>
        <taxon>Araneae</taxon>
        <taxon>Araneomorphae</taxon>
        <taxon>Entelegynae</taxon>
        <taxon>Araneoidea</taxon>
        <taxon>Nephilidae</taxon>
        <taxon>Trichonephila</taxon>
    </lineage>
</organism>
<protein>
    <submittedName>
        <fullName evidence="2">Uncharacterized protein</fullName>
    </submittedName>
</protein>
<evidence type="ECO:0000256" key="1">
    <source>
        <dbReference type="SAM" id="MobiDB-lite"/>
    </source>
</evidence>
<reference evidence="2" key="1">
    <citation type="submission" date="2020-08" db="EMBL/GenBank/DDBJ databases">
        <title>Multicomponent nature underlies the extraordinary mechanical properties of spider dragline silk.</title>
        <authorList>
            <person name="Kono N."/>
            <person name="Nakamura H."/>
            <person name="Mori M."/>
            <person name="Yoshida Y."/>
            <person name="Ohtoshi R."/>
            <person name="Malay A.D."/>
            <person name="Moran D.A.P."/>
            <person name="Tomita M."/>
            <person name="Numata K."/>
            <person name="Arakawa K."/>
        </authorList>
    </citation>
    <scope>NUCLEOTIDE SEQUENCE</scope>
</reference>
<evidence type="ECO:0000313" key="2">
    <source>
        <dbReference type="EMBL" id="GFY26663.1"/>
    </source>
</evidence>